<organism evidence="1 2">
    <name type="scientific">Penicilliopsis zonata CBS 506.65</name>
    <dbReference type="NCBI Taxonomy" id="1073090"/>
    <lineage>
        <taxon>Eukaryota</taxon>
        <taxon>Fungi</taxon>
        <taxon>Dikarya</taxon>
        <taxon>Ascomycota</taxon>
        <taxon>Pezizomycotina</taxon>
        <taxon>Eurotiomycetes</taxon>
        <taxon>Eurotiomycetidae</taxon>
        <taxon>Eurotiales</taxon>
        <taxon>Aspergillaceae</taxon>
        <taxon>Penicilliopsis</taxon>
    </lineage>
</organism>
<sequence>PAGYKSIPIDTPNDRIIVMARLSFEDTSWVAAELNEWRSMIYTVDDTSMTYHTPVNKGRESLAYLQYIVDHYYSLPSLIIFLHSHRSGWPQAWHTDTFDYSNVESVRLLRPDFVQKNGYVNLRCMDDPGCPAEIRPFRDPPDEGREAELYYARAYQELFNTSTVPEEVGVACCSQFAVSRDQVLKRPHSDYLRFYTWVLTTDLSDETVSRIMEYSWHIIFGMDAVYCPDVYQCYREVYG</sequence>
<dbReference type="OrthoDB" id="426718at2759"/>
<dbReference type="PANTHER" id="PTHR37490">
    <property type="entry name" value="EXPRESSED PROTEIN"/>
    <property type="match status" value="1"/>
</dbReference>
<evidence type="ECO:0000313" key="2">
    <source>
        <dbReference type="Proteomes" id="UP000184188"/>
    </source>
</evidence>
<evidence type="ECO:0000313" key="1">
    <source>
        <dbReference type="EMBL" id="OJJ50394.1"/>
    </source>
</evidence>
<feature type="non-terminal residue" evidence="1">
    <location>
        <position position="1"/>
    </location>
</feature>
<name>A0A1L9STF1_9EURO</name>
<dbReference type="InterPro" id="IPR021838">
    <property type="entry name" value="DUF3431"/>
</dbReference>
<reference evidence="2" key="1">
    <citation type="journal article" date="2017" name="Genome Biol.">
        <title>Comparative genomics reveals high biological diversity and specific adaptations in the industrially and medically important fungal genus Aspergillus.</title>
        <authorList>
            <person name="de Vries R.P."/>
            <person name="Riley R."/>
            <person name="Wiebenga A."/>
            <person name="Aguilar-Osorio G."/>
            <person name="Amillis S."/>
            <person name="Uchima C.A."/>
            <person name="Anderluh G."/>
            <person name="Asadollahi M."/>
            <person name="Askin M."/>
            <person name="Barry K."/>
            <person name="Battaglia E."/>
            <person name="Bayram O."/>
            <person name="Benocci T."/>
            <person name="Braus-Stromeyer S.A."/>
            <person name="Caldana C."/>
            <person name="Canovas D."/>
            <person name="Cerqueira G.C."/>
            <person name="Chen F."/>
            <person name="Chen W."/>
            <person name="Choi C."/>
            <person name="Clum A."/>
            <person name="Dos Santos R.A."/>
            <person name="Damasio A.R."/>
            <person name="Diallinas G."/>
            <person name="Emri T."/>
            <person name="Fekete E."/>
            <person name="Flipphi M."/>
            <person name="Freyberg S."/>
            <person name="Gallo A."/>
            <person name="Gournas C."/>
            <person name="Habgood R."/>
            <person name="Hainaut M."/>
            <person name="Harispe M.L."/>
            <person name="Henrissat B."/>
            <person name="Hilden K.S."/>
            <person name="Hope R."/>
            <person name="Hossain A."/>
            <person name="Karabika E."/>
            <person name="Karaffa L."/>
            <person name="Karanyi Z."/>
            <person name="Krasevec N."/>
            <person name="Kuo A."/>
            <person name="Kusch H."/>
            <person name="LaButti K."/>
            <person name="Lagendijk E.L."/>
            <person name="Lapidus A."/>
            <person name="Levasseur A."/>
            <person name="Lindquist E."/>
            <person name="Lipzen A."/>
            <person name="Logrieco A.F."/>
            <person name="MacCabe A."/>
            <person name="Maekelae M.R."/>
            <person name="Malavazi I."/>
            <person name="Melin P."/>
            <person name="Meyer V."/>
            <person name="Mielnichuk N."/>
            <person name="Miskei M."/>
            <person name="Molnar A.P."/>
            <person name="Mule G."/>
            <person name="Ngan C.Y."/>
            <person name="Orejas M."/>
            <person name="Orosz E."/>
            <person name="Ouedraogo J.P."/>
            <person name="Overkamp K.M."/>
            <person name="Park H.-S."/>
            <person name="Perrone G."/>
            <person name="Piumi F."/>
            <person name="Punt P.J."/>
            <person name="Ram A.F."/>
            <person name="Ramon A."/>
            <person name="Rauscher S."/>
            <person name="Record E."/>
            <person name="Riano-Pachon D.M."/>
            <person name="Robert V."/>
            <person name="Roehrig J."/>
            <person name="Ruller R."/>
            <person name="Salamov A."/>
            <person name="Salih N.S."/>
            <person name="Samson R.A."/>
            <person name="Sandor E."/>
            <person name="Sanguinetti M."/>
            <person name="Schuetze T."/>
            <person name="Sepcic K."/>
            <person name="Shelest E."/>
            <person name="Sherlock G."/>
            <person name="Sophianopoulou V."/>
            <person name="Squina F.M."/>
            <person name="Sun H."/>
            <person name="Susca A."/>
            <person name="Todd R.B."/>
            <person name="Tsang A."/>
            <person name="Unkles S.E."/>
            <person name="van de Wiele N."/>
            <person name="van Rossen-Uffink D."/>
            <person name="Oliveira J.V."/>
            <person name="Vesth T.C."/>
            <person name="Visser J."/>
            <person name="Yu J.-H."/>
            <person name="Zhou M."/>
            <person name="Andersen M.R."/>
            <person name="Archer D.B."/>
            <person name="Baker S.E."/>
            <person name="Benoit I."/>
            <person name="Brakhage A.A."/>
            <person name="Braus G.H."/>
            <person name="Fischer R."/>
            <person name="Frisvad J.C."/>
            <person name="Goldman G.H."/>
            <person name="Houbraken J."/>
            <person name="Oakley B."/>
            <person name="Pocsi I."/>
            <person name="Scazzocchio C."/>
            <person name="Seiboth B."/>
            <person name="vanKuyk P.A."/>
            <person name="Wortman J."/>
            <person name="Dyer P.S."/>
            <person name="Grigoriev I.V."/>
        </authorList>
    </citation>
    <scope>NUCLEOTIDE SEQUENCE [LARGE SCALE GENOMIC DNA]</scope>
    <source>
        <strain evidence="2">CBS 506.65</strain>
    </source>
</reference>
<dbReference type="Proteomes" id="UP000184188">
    <property type="component" value="Unassembled WGS sequence"/>
</dbReference>
<dbReference type="STRING" id="1073090.A0A1L9STF1"/>
<dbReference type="VEuPathDB" id="FungiDB:ASPZODRAFT_33204"/>
<dbReference type="PANTHER" id="PTHR37490:SF2">
    <property type="match status" value="1"/>
</dbReference>
<dbReference type="AlphaFoldDB" id="A0A1L9STF1"/>
<dbReference type="Pfam" id="PF11913">
    <property type="entry name" value="DUF3431"/>
    <property type="match status" value="1"/>
</dbReference>
<accession>A0A1L9STF1</accession>
<dbReference type="GeneID" id="34614714"/>
<keyword evidence="2" id="KW-1185">Reference proteome</keyword>
<gene>
    <name evidence="1" type="ORF">ASPZODRAFT_33204</name>
</gene>
<protein>
    <submittedName>
        <fullName evidence="1">Uncharacterized protein</fullName>
    </submittedName>
</protein>
<proteinExistence type="predicted"/>
<feature type="non-terminal residue" evidence="1">
    <location>
        <position position="239"/>
    </location>
</feature>
<dbReference type="RefSeq" id="XP_022584904.1">
    <property type="nucleotide sequence ID" value="XM_022728250.1"/>
</dbReference>
<dbReference type="EMBL" id="KV878337">
    <property type="protein sequence ID" value="OJJ50394.1"/>
    <property type="molecule type" value="Genomic_DNA"/>
</dbReference>